<name>A0A379CD46_9FIRM</name>
<reference evidence="1 2" key="1">
    <citation type="submission" date="2018-06" db="EMBL/GenBank/DDBJ databases">
        <authorList>
            <consortium name="Pathogen Informatics"/>
            <person name="Doyle S."/>
        </authorList>
    </citation>
    <scope>NUCLEOTIDE SEQUENCE [LARGE SCALE GENOMIC DNA]</scope>
    <source>
        <strain evidence="1 2">NCTC11460</strain>
    </source>
</reference>
<sequence>MVFGLSENEINFLLENANDLGYFPNIKESLETKNLEEFQTNINIYLTNEDCMEYDTNGQNWYTEKGKYVQSLYDKILDWKYR</sequence>
<evidence type="ECO:0000313" key="2">
    <source>
        <dbReference type="Proteomes" id="UP000255101"/>
    </source>
</evidence>
<accession>A0A379CD46</accession>
<organism evidence="1 2">
    <name type="scientific">Peptostreptococcus anaerobius</name>
    <dbReference type="NCBI Taxonomy" id="1261"/>
    <lineage>
        <taxon>Bacteria</taxon>
        <taxon>Bacillati</taxon>
        <taxon>Bacillota</taxon>
        <taxon>Clostridia</taxon>
        <taxon>Peptostreptococcales</taxon>
        <taxon>Peptostreptococcaceae</taxon>
        <taxon>Peptostreptococcus</taxon>
    </lineage>
</organism>
<dbReference type="Proteomes" id="UP000255101">
    <property type="component" value="Unassembled WGS sequence"/>
</dbReference>
<dbReference type="AlphaFoldDB" id="A0A379CD46"/>
<evidence type="ECO:0000313" key="1">
    <source>
        <dbReference type="EMBL" id="SUB60243.1"/>
    </source>
</evidence>
<dbReference type="RefSeq" id="WP_019595498.1">
    <property type="nucleotide sequence ID" value="NZ_FOVA01000014.1"/>
</dbReference>
<dbReference type="EMBL" id="UGTB01000004">
    <property type="protein sequence ID" value="SUB60243.1"/>
    <property type="molecule type" value="Genomic_DNA"/>
</dbReference>
<gene>
    <name evidence="1" type="ORF">NCTC11460_00139</name>
</gene>
<protein>
    <submittedName>
        <fullName evidence="1">Uncharacterized protein</fullName>
    </submittedName>
</protein>
<proteinExistence type="predicted"/>